<dbReference type="GO" id="GO:0009279">
    <property type="term" value="C:cell outer membrane"/>
    <property type="evidence" value="ECO:0007669"/>
    <property type="project" value="UniProtKB-SubCell"/>
</dbReference>
<dbReference type="Pfam" id="PF03349">
    <property type="entry name" value="Toluene_X"/>
    <property type="match status" value="1"/>
</dbReference>
<reference evidence="8" key="1">
    <citation type="submission" date="2020-04" db="EMBL/GenBank/DDBJ databases">
        <authorList>
            <person name="Zhang T."/>
        </authorList>
    </citation>
    <scope>NUCLEOTIDE SEQUENCE</scope>
    <source>
        <strain evidence="8">HKST-UBA02</strain>
    </source>
</reference>
<comment type="subcellular location">
    <subcellularLocation>
        <location evidence="1">Cell outer membrane</location>
        <topology evidence="1">Multi-pass membrane protein</topology>
    </subcellularLocation>
</comment>
<dbReference type="PANTHER" id="PTHR35093">
    <property type="entry name" value="OUTER MEMBRANE PROTEIN NMB0088-RELATED"/>
    <property type="match status" value="1"/>
</dbReference>
<keyword evidence="3" id="KW-1134">Transmembrane beta strand</keyword>
<keyword evidence="5" id="KW-0732">Signal</keyword>
<dbReference type="AlphaFoldDB" id="A0A956SC90"/>
<dbReference type="Gene3D" id="2.40.160.60">
    <property type="entry name" value="Outer membrane protein transport protein (OMPP1/FadL/TodX)"/>
    <property type="match status" value="1"/>
</dbReference>
<evidence type="ECO:0000313" key="8">
    <source>
        <dbReference type="EMBL" id="MCA9755135.1"/>
    </source>
</evidence>
<evidence type="ECO:0000256" key="5">
    <source>
        <dbReference type="ARBA" id="ARBA00022729"/>
    </source>
</evidence>
<proteinExistence type="inferred from homology"/>
<evidence type="ECO:0000256" key="6">
    <source>
        <dbReference type="ARBA" id="ARBA00023136"/>
    </source>
</evidence>
<evidence type="ECO:0000256" key="3">
    <source>
        <dbReference type="ARBA" id="ARBA00022452"/>
    </source>
</evidence>
<evidence type="ECO:0000256" key="7">
    <source>
        <dbReference type="ARBA" id="ARBA00023237"/>
    </source>
</evidence>
<comment type="similarity">
    <text evidence="2">Belongs to the OmpP1/FadL family.</text>
</comment>
<evidence type="ECO:0000256" key="4">
    <source>
        <dbReference type="ARBA" id="ARBA00022692"/>
    </source>
</evidence>
<accession>A0A956SC90</accession>
<evidence type="ECO:0000313" key="9">
    <source>
        <dbReference type="Proteomes" id="UP000739538"/>
    </source>
</evidence>
<dbReference type="PANTHER" id="PTHR35093:SF8">
    <property type="entry name" value="OUTER MEMBRANE PROTEIN NMB0088-RELATED"/>
    <property type="match status" value="1"/>
</dbReference>
<evidence type="ECO:0000256" key="1">
    <source>
        <dbReference type="ARBA" id="ARBA00004571"/>
    </source>
</evidence>
<dbReference type="SUPFAM" id="SSF56935">
    <property type="entry name" value="Porins"/>
    <property type="match status" value="1"/>
</dbReference>
<reference evidence="8" key="2">
    <citation type="journal article" date="2021" name="Microbiome">
        <title>Successional dynamics and alternative stable states in a saline activated sludge microbial community over 9 years.</title>
        <authorList>
            <person name="Wang Y."/>
            <person name="Ye J."/>
            <person name="Ju F."/>
            <person name="Liu L."/>
            <person name="Boyd J.A."/>
            <person name="Deng Y."/>
            <person name="Parks D.H."/>
            <person name="Jiang X."/>
            <person name="Yin X."/>
            <person name="Woodcroft B.J."/>
            <person name="Tyson G.W."/>
            <person name="Hugenholtz P."/>
            <person name="Polz M.F."/>
            <person name="Zhang T."/>
        </authorList>
    </citation>
    <scope>NUCLEOTIDE SEQUENCE</scope>
    <source>
        <strain evidence="8">HKST-UBA02</strain>
    </source>
</reference>
<name>A0A956SC90_UNCEI</name>
<dbReference type="EMBL" id="JAGQHS010000016">
    <property type="protein sequence ID" value="MCA9755135.1"/>
    <property type="molecule type" value="Genomic_DNA"/>
</dbReference>
<sequence length="442" mass="47862">MAIALLSSSGVVWSTASAQAPIYPETRPVFVGTRATAMGGAYAAVAEDVSALIHNPAGLAQIRRTEVSVGLERVRWDGDTTYLGNQESTDLTTNRLTELGFAYPFPTLQGSLVFAASYHRLVPLDTNYLRSGVGFPGGTGDGIVSETESVDESGVIGAWQAGLALDFSREVSLGVSATILSGQYDRQRNFDFTADDCVVDGVVVPCRDTQIYHANADYSGYTGALGVLYKGDSGVRAAVTVQLPQHYEIDGKGSEDVYWRTLEDTPEVLEDIIQDFKIVDELDIPIQLTGGASWESRELTASGQVTLTNWNDLESFDGTVRLSDGEFAYRSTVAFRVGAEYRFLGTPLALRAGFALEPVAYDFITTDAFQGIQSRPTSEDTQKYFTGGFGYALDPSVHLDFAFMRGSGSRTGRIVEAGDVRTTTEETTETRILAGVTFYQTR</sequence>
<protein>
    <submittedName>
        <fullName evidence="8">Outer membrane protein transport protein</fullName>
    </submittedName>
</protein>
<keyword evidence="7" id="KW-0998">Cell outer membrane</keyword>
<gene>
    <name evidence="8" type="ORF">KDA27_04985</name>
</gene>
<comment type="caution">
    <text evidence="8">The sequence shown here is derived from an EMBL/GenBank/DDBJ whole genome shotgun (WGS) entry which is preliminary data.</text>
</comment>
<evidence type="ECO:0000256" key="2">
    <source>
        <dbReference type="ARBA" id="ARBA00008163"/>
    </source>
</evidence>
<organism evidence="8 9">
    <name type="scientific">Eiseniibacteriota bacterium</name>
    <dbReference type="NCBI Taxonomy" id="2212470"/>
    <lineage>
        <taxon>Bacteria</taxon>
        <taxon>Candidatus Eiseniibacteriota</taxon>
    </lineage>
</organism>
<dbReference type="Proteomes" id="UP000739538">
    <property type="component" value="Unassembled WGS sequence"/>
</dbReference>
<dbReference type="InterPro" id="IPR005017">
    <property type="entry name" value="OMPP1/FadL/TodX"/>
</dbReference>
<keyword evidence="6" id="KW-0472">Membrane</keyword>
<dbReference type="GO" id="GO:0015483">
    <property type="term" value="F:long-chain fatty acid transporting porin activity"/>
    <property type="evidence" value="ECO:0007669"/>
    <property type="project" value="TreeGrafter"/>
</dbReference>
<keyword evidence="4" id="KW-0812">Transmembrane</keyword>